<dbReference type="AlphaFoldDB" id="A0A837ISB7"/>
<dbReference type="Proteomes" id="UP000035618">
    <property type="component" value="Unassembled WGS sequence"/>
</dbReference>
<gene>
    <name evidence="1" type="ORF">LRB_1677</name>
</gene>
<sequence length="45" mass="4950">MRLGIFETSRIPMFDKPKSKVALAAIKELSDKIEAVDGASLQCQI</sequence>
<evidence type="ECO:0000313" key="1">
    <source>
        <dbReference type="EMBL" id="KLA44909.1"/>
    </source>
</evidence>
<evidence type="ECO:0000313" key="2">
    <source>
        <dbReference type="Proteomes" id="UP000035618"/>
    </source>
</evidence>
<protein>
    <submittedName>
        <fullName evidence="1">NADPH-dependent FMN reductase domain protein</fullName>
    </submittedName>
</protein>
<comment type="caution">
    <text evidence="1">The sequence shown here is derived from an EMBL/GenBank/DDBJ whole genome shotgun (WGS) entry which is preliminary data.</text>
</comment>
<organism evidence="1 2">
    <name type="scientific">Ligilactobacillus ruminis</name>
    <dbReference type="NCBI Taxonomy" id="1623"/>
    <lineage>
        <taxon>Bacteria</taxon>
        <taxon>Bacillati</taxon>
        <taxon>Bacillota</taxon>
        <taxon>Bacilli</taxon>
        <taxon>Lactobacillales</taxon>
        <taxon>Lactobacillaceae</taxon>
        <taxon>Ligilactobacillus</taxon>
    </lineage>
</organism>
<name>A0A837ISB7_9LACO</name>
<dbReference type="EMBL" id="JHAJ01000113">
    <property type="protein sequence ID" value="KLA44909.1"/>
    <property type="molecule type" value="Genomic_DNA"/>
</dbReference>
<accession>A0A837ISB7</accession>
<proteinExistence type="predicted"/>
<reference evidence="1 2" key="1">
    <citation type="journal article" date="2015" name="BMC Microbiol.">
        <title>Lactobacillus ruminis strains cluster according to their mammalian gut source.</title>
        <authorList>
            <person name="O' Donnell M.M."/>
            <person name="Harris H.M."/>
            <person name="Lynch D.B."/>
            <person name="Ross R.P."/>
            <person name="O'Toole P.W."/>
        </authorList>
    </citation>
    <scope>NUCLEOTIDE SEQUENCE [LARGE SCALE GENOMIC DNA]</scope>
    <source>
        <strain evidence="1 2">ATCC 27780</strain>
    </source>
</reference>